<dbReference type="EMBL" id="JACHHE010000006">
    <property type="protein sequence ID" value="MBB5180971.1"/>
    <property type="molecule type" value="Genomic_DNA"/>
</dbReference>
<evidence type="ECO:0000256" key="4">
    <source>
        <dbReference type="ARBA" id="ARBA00023172"/>
    </source>
</evidence>
<dbReference type="InterPro" id="IPR010998">
    <property type="entry name" value="Integrase_recombinase_N"/>
</dbReference>
<dbReference type="PROSITE" id="PS51898">
    <property type="entry name" value="TYR_RECOMBINASE"/>
    <property type="match status" value="1"/>
</dbReference>
<comment type="similarity">
    <text evidence="1">Belongs to the 'phage' integrase family.</text>
</comment>
<dbReference type="InterPro" id="IPR011010">
    <property type="entry name" value="DNA_brk_join_enz"/>
</dbReference>
<reference evidence="8 9" key="1">
    <citation type="submission" date="2020-08" db="EMBL/GenBank/DDBJ databases">
        <title>Genomic Encyclopedia of Type Strains, Phase IV (KMG-IV): sequencing the most valuable type-strain genomes for metagenomic binning, comparative biology and taxonomic classification.</title>
        <authorList>
            <person name="Goeker M."/>
        </authorList>
    </citation>
    <scope>NUCLEOTIDE SEQUENCE [LARGE SCALE GENOMIC DNA]</scope>
    <source>
        <strain evidence="8 9">DSM 15895</strain>
    </source>
</reference>
<dbReference type="InterPro" id="IPR044068">
    <property type="entry name" value="CB"/>
</dbReference>
<keyword evidence="9" id="KW-1185">Reference proteome</keyword>
<dbReference type="GO" id="GO:0006310">
    <property type="term" value="P:DNA recombination"/>
    <property type="evidence" value="ECO:0007669"/>
    <property type="project" value="UniProtKB-KW"/>
</dbReference>
<dbReference type="RefSeq" id="WP_135501112.1">
    <property type="nucleotide sequence ID" value="NZ_JACHHE010000006.1"/>
</dbReference>
<evidence type="ECO:0000313" key="9">
    <source>
        <dbReference type="Proteomes" id="UP000525923"/>
    </source>
</evidence>
<dbReference type="Pfam" id="PF00589">
    <property type="entry name" value="Phage_integrase"/>
    <property type="match status" value="1"/>
</dbReference>
<dbReference type="Gene3D" id="1.10.443.10">
    <property type="entry name" value="Intergrase catalytic core"/>
    <property type="match status" value="1"/>
</dbReference>
<keyword evidence="3 5" id="KW-0238">DNA-binding</keyword>
<evidence type="ECO:0000256" key="1">
    <source>
        <dbReference type="ARBA" id="ARBA00008857"/>
    </source>
</evidence>
<dbReference type="SUPFAM" id="SSF56349">
    <property type="entry name" value="DNA breaking-rejoining enzymes"/>
    <property type="match status" value="1"/>
</dbReference>
<dbReference type="GO" id="GO:0015074">
    <property type="term" value="P:DNA integration"/>
    <property type="evidence" value="ECO:0007669"/>
    <property type="project" value="UniProtKB-KW"/>
</dbReference>
<evidence type="ECO:0000259" key="7">
    <source>
        <dbReference type="PROSITE" id="PS51900"/>
    </source>
</evidence>
<dbReference type="Proteomes" id="UP000525923">
    <property type="component" value="Unassembled WGS sequence"/>
</dbReference>
<dbReference type="InterPro" id="IPR002104">
    <property type="entry name" value="Integrase_catalytic"/>
</dbReference>
<proteinExistence type="inferred from homology"/>
<sequence length="472" mass="55716">MNKKLQIFVSSTYLDLTQERQKAVEGILRAKHIPAGMELFAPSNKTQWAIIQEWIKNSDVLLLIIGGRYGSIEPESSKSYTHLEYDFALHNQIPVVSIVLNKQYLANKKSGNINLQVYEHESENPSIQKYNSFKQTIMSHYVKEVEEINQISTEVLSALQEFMEKDNSEYHFRGWVRGNEKLDPNHLNIEFNVQKFLEEKKRQGRVQDTLDMYRLELKIFQNYFEGYSIDNIETSHLKEFLIYREDNYSLKSKSSLEKTRGNLNVFFDWLIEEKKIERNPVKKIPTYKFNKAGNKALNDKELLELRKSCITLRERALLEVLLSTGCHLSEIKKMFISNIDWNNKTIRIKDSREQERVVFFTTKAEKHLKEYLQSRQDELDNLFISQRRPYRQISHRGIQDEIDNIQSRSTLSRNISPRTLRDTFARLMSSLGYPQNIIDALLGYNSKSIRAESFYKINNENIWDIVWPKPDF</sequence>
<gene>
    <name evidence="8" type="ORF">HNQ44_002416</name>
</gene>
<dbReference type="OrthoDB" id="72299at2"/>
<organism evidence="8 9">
    <name type="scientific">Planococcus koreensis</name>
    <dbReference type="NCBI Taxonomy" id="112331"/>
    <lineage>
        <taxon>Bacteria</taxon>
        <taxon>Bacillati</taxon>
        <taxon>Bacillota</taxon>
        <taxon>Bacilli</taxon>
        <taxon>Bacillales</taxon>
        <taxon>Caryophanaceae</taxon>
        <taxon>Planococcus</taxon>
    </lineage>
</organism>
<evidence type="ECO:0000259" key="6">
    <source>
        <dbReference type="PROSITE" id="PS51898"/>
    </source>
</evidence>
<protein>
    <submittedName>
        <fullName evidence="8">Site-specific recombinase XerD</fullName>
    </submittedName>
</protein>
<dbReference type="PANTHER" id="PTHR30629">
    <property type="entry name" value="PROPHAGE INTEGRASE"/>
    <property type="match status" value="1"/>
</dbReference>
<keyword evidence="2" id="KW-0229">DNA integration</keyword>
<feature type="domain" description="Tyr recombinase" evidence="6">
    <location>
        <begin position="292"/>
        <end position="468"/>
    </location>
</feature>
<evidence type="ECO:0000256" key="5">
    <source>
        <dbReference type="PROSITE-ProRule" id="PRU01248"/>
    </source>
</evidence>
<dbReference type="InterPro" id="IPR050808">
    <property type="entry name" value="Phage_Integrase"/>
</dbReference>
<evidence type="ECO:0000313" key="8">
    <source>
        <dbReference type="EMBL" id="MBB5180971.1"/>
    </source>
</evidence>
<dbReference type="InterPro" id="IPR004107">
    <property type="entry name" value="Integrase_SAM-like_N"/>
</dbReference>
<dbReference type="InterPro" id="IPR013762">
    <property type="entry name" value="Integrase-like_cat_sf"/>
</dbReference>
<evidence type="ECO:0000256" key="2">
    <source>
        <dbReference type="ARBA" id="ARBA00022908"/>
    </source>
</evidence>
<accession>A0A7W8FUC0</accession>
<comment type="caution">
    <text evidence="8">The sequence shown here is derived from an EMBL/GenBank/DDBJ whole genome shotgun (WGS) entry which is preliminary data.</text>
</comment>
<dbReference type="Pfam" id="PF02899">
    <property type="entry name" value="Phage_int_SAM_1"/>
    <property type="match status" value="1"/>
</dbReference>
<evidence type="ECO:0000256" key="3">
    <source>
        <dbReference type="ARBA" id="ARBA00023125"/>
    </source>
</evidence>
<name>A0A7W8FUC0_9BACL</name>
<dbReference type="Gene3D" id="1.10.150.130">
    <property type="match status" value="1"/>
</dbReference>
<dbReference type="InterPro" id="IPR025139">
    <property type="entry name" value="DUF4062"/>
</dbReference>
<keyword evidence="4" id="KW-0233">DNA recombination</keyword>
<dbReference type="PANTHER" id="PTHR30629:SF2">
    <property type="entry name" value="PROPHAGE INTEGRASE INTS-RELATED"/>
    <property type="match status" value="1"/>
</dbReference>
<dbReference type="PROSITE" id="PS51900">
    <property type="entry name" value="CB"/>
    <property type="match status" value="1"/>
</dbReference>
<feature type="domain" description="Core-binding (CB)" evidence="7">
    <location>
        <begin position="187"/>
        <end position="271"/>
    </location>
</feature>
<dbReference type="AlphaFoldDB" id="A0A7W8FUC0"/>
<dbReference type="GO" id="GO:0003677">
    <property type="term" value="F:DNA binding"/>
    <property type="evidence" value="ECO:0007669"/>
    <property type="project" value="UniProtKB-UniRule"/>
</dbReference>
<dbReference type="Pfam" id="PF13271">
    <property type="entry name" value="DUF4062"/>
    <property type="match status" value="1"/>
</dbReference>